<dbReference type="GO" id="GO:0045892">
    <property type="term" value="P:negative regulation of DNA-templated transcription"/>
    <property type="evidence" value="ECO:0007669"/>
    <property type="project" value="TreeGrafter"/>
</dbReference>
<dbReference type="Pfam" id="PF01475">
    <property type="entry name" value="FUR"/>
    <property type="match status" value="1"/>
</dbReference>
<evidence type="ECO:0000256" key="8">
    <source>
        <dbReference type="ARBA" id="ARBA00023015"/>
    </source>
</evidence>
<evidence type="ECO:0000256" key="11">
    <source>
        <dbReference type="PIRSR" id="PIRSR602481-1"/>
    </source>
</evidence>
<evidence type="ECO:0000313" key="13">
    <source>
        <dbReference type="EMBL" id="RIX30610.1"/>
    </source>
</evidence>
<keyword evidence="7 12" id="KW-0408">Iron</keyword>
<comment type="subcellular location">
    <subcellularLocation>
        <location evidence="1">Cytoplasm</location>
    </subcellularLocation>
</comment>
<evidence type="ECO:0000256" key="9">
    <source>
        <dbReference type="ARBA" id="ARBA00023125"/>
    </source>
</evidence>
<dbReference type="PANTHER" id="PTHR33202:SF18">
    <property type="entry name" value="TRANSCRIPTIONAL REGULATOR FURA"/>
    <property type="match status" value="1"/>
</dbReference>
<keyword evidence="3" id="KW-0963">Cytoplasm</keyword>
<comment type="similarity">
    <text evidence="2">Belongs to the Fur family.</text>
</comment>
<evidence type="ECO:0000256" key="1">
    <source>
        <dbReference type="ARBA" id="ARBA00004496"/>
    </source>
</evidence>
<reference evidence="14" key="1">
    <citation type="submission" date="2018-09" db="EMBL/GenBank/DDBJ databases">
        <authorList>
            <person name="Kim I."/>
        </authorList>
    </citation>
    <scope>NUCLEOTIDE SEQUENCE [LARGE SCALE GENOMIC DNA]</scope>
    <source>
        <strain evidence="14">DD4a</strain>
    </source>
</reference>
<accession>A0A3A1U2T9</accession>
<dbReference type="GO" id="GO:0000976">
    <property type="term" value="F:transcription cis-regulatory region binding"/>
    <property type="evidence" value="ECO:0007669"/>
    <property type="project" value="TreeGrafter"/>
</dbReference>
<dbReference type="SUPFAM" id="SSF46785">
    <property type="entry name" value="Winged helix' DNA-binding domain"/>
    <property type="match status" value="1"/>
</dbReference>
<dbReference type="CDD" id="cd07153">
    <property type="entry name" value="Fur_like"/>
    <property type="match status" value="1"/>
</dbReference>
<name>A0A3A1U2T9_9MICO</name>
<dbReference type="Proteomes" id="UP000265742">
    <property type="component" value="Unassembled WGS sequence"/>
</dbReference>
<comment type="cofactor">
    <cofactor evidence="11">
        <name>Zn(2+)</name>
        <dbReference type="ChEBI" id="CHEBI:29105"/>
    </cofactor>
    <text evidence="11">Binds 1 zinc ion per subunit.</text>
</comment>
<dbReference type="GO" id="GO:1900376">
    <property type="term" value="P:regulation of secondary metabolite biosynthetic process"/>
    <property type="evidence" value="ECO:0007669"/>
    <property type="project" value="TreeGrafter"/>
</dbReference>
<evidence type="ECO:0000256" key="12">
    <source>
        <dbReference type="PIRSR" id="PIRSR602481-2"/>
    </source>
</evidence>
<dbReference type="Gene3D" id="3.30.1490.190">
    <property type="match status" value="1"/>
</dbReference>
<evidence type="ECO:0000256" key="4">
    <source>
        <dbReference type="ARBA" id="ARBA00022491"/>
    </source>
</evidence>
<dbReference type="GO" id="GO:0003700">
    <property type="term" value="F:DNA-binding transcription factor activity"/>
    <property type="evidence" value="ECO:0007669"/>
    <property type="project" value="InterPro"/>
</dbReference>
<evidence type="ECO:0000256" key="10">
    <source>
        <dbReference type="ARBA" id="ARBA00023163"/>
    </source>
</evidence>
<evidence type="ECO:0000256" key="2">
    <source>
        <dbReference type="ARBA" id="ARBA00007957"/>
    </source>
</evidence>
<dbReference type="InterPro" id="IPR036390">
    <property type="entry name" value="WH_DNA-bd_sf"/>
</dbReference>
<dbReference type="OrthoDB" id="5242893at2"/>
<evidence type="ECO:0000256" key="3">
    <source>
        <dbReference type="ARBA" id="ARBA00022490"/>
    </source>
</evidence>
<organism evidence="13 14">
    <name type="scientific">Amnibacterium setariae</name>
    <dbReference type="NCBI Taxonomy" id="2306585"/>
    <lineage>
        <taxon>Bacteria</taxon>
        <taxon>Bacillati</taxon>
        <taxon>Actinomycetota</taxon>
        <taxon>Actinomycetes</taxon>
        <taxon>Micrococcales</taxon>
        <taxon>Microbacteriaceae</taxon>
        <taxon>Amnibacterium</taxon>
    </lineage>
</organism>
<dbReference type="RefSeq" id="WP_119480971.1">
    <property type="nucleotide sequence ID" value="NZ_QXTG01000001.1"/>
</dbReference>
<dbReference type="InterPro" id="IPR036388">
    <property type="entry name" value="WH-like_DNA-bd_sf"/>
</dbReference>
<feature type="binding site" evidence="11">
    <location>
        <position position="96"/>
    </location>
    <ligand>
        <name>Zn(2+)</name>
        <dbReference type="ChEBI" id="CHEBI:29105"/>
    </ligand>
</feature>
<dbReference type="GO" id="GO:0005737">
    <property type="term" value="C:cytoplasm"/>
    <property type="evidence" value="ECO:0007669"/>
    <property type="project" value="UniProtKB-SubCell"/>
</dbReference>
<dbReference type="GO" id="GO:0008270">
    <property type="term" value="F:zinc ion binding"/>
    <property type="evidence" value="ECO:0007669"/>
    <property type="project" value="TreeGrafter"/>
</dbReference>
<feature type="binding site" evidence="12">
    <location>
        <position position="111"/>
    </location>
    <ligand>
        <name>Fe cation</name>
        <dbReference type="ChEBI" id="CHEBI:24875"/>
    </ligand>
</feature>
<dbReference type="EMBL" id="QXTG01000001">
    <property type="protein sequence ID" value="RIX30610.1"/>
    <property type="molecule type" value="Genomic_DNA"/>
</dbReference>
<keyword evidence="10" id="KW-0804">Transcription</keyword>
<proteinExistence type="inferred from homology"/>
<keyword evidence="8" id="KW-0805">Transcription regulation</keyword>
<gene>
    <name evidence="13" type="ORF">D1781_04120</name>
</gene>
<evidence type="ECO:0000256" key="6">
    <source>
        <dbReference type="ARBA" id="ARBA00022833"/>
    </source>
</evidence>
<keyword evidence="5 11" id="KW-0479">Metal-binding</keyword>
<dbReference type="Gene3D" id="1.10.10.10">
    <property type="entry name" value="Winged helix-like DNA-binding domain superfamily/Winged helix DNA-binding domain"/>
    <property type="match status" value="1"/>
</dbReference>
<keyword evidence="6 11" id="KW-0862">Zinc</keyword>
<comment type="cofactor">
    <cofactor evidence="12">
        <name>Mn(2+)</name>
        <dbReference type="ChEBI" id="CHEBI:29035"/>
    </cofactor>
    <cofactor evidence="12">
        <name>Fe(2+)</name>
        <dbReference type="ChEBI" id="CHEBI:29033"/>
    </cofactor>
    <text evidence="12">Binds 1 Mn(2+) or Fe(2+) ion per subunit.</text>
</comment>
<keyword evidence="4" id="KW-0678">Repressor</keyword>
<keyword evidence="9" id="KW-0238">DNA-binding</keyword>
<evidence type="ECO:0000313" key="14">
    <source>
        <dbReference type="Proteomes" id="UP000265742"/>
    </source>
</evidence>
<sequence length="154" mass="16051">MTPHLDAPHADRLRTAGLKVTRGRVAALAALDAHSHSTAEQLHAHVVDAGVPMTLQAVYLALQVLTDHGVTRRIEPAGSAARYELRVGDNHHHLVCTGCSRVVDVDCAHGEAPCLVPADTHGFSVATAEITFWGLCPGCAALQGAGAGQEEGAE</sequence>
<evidence type="ECO:0000256" key="5">
    <source>
        <dbReference type="ARBA" id="ARBA00022723"/>
    </source>
</evidence>
<dbReference type="InterPro" id="IPR002481">
    <property type="entry name" value="FUR"/>
</dbReference>
<dbReference type="PANTHER" id="PTHR33202">
    <property type="entry name" value="ZINC UPTAKE REGULATION PROTEIN"/>
    <property type="match status" value="1"/>
</dbReference>
<feature type="binding site" evidence="11">
    <location>
        <position position="139"/>
    </location>
    <ligand>
        <name>Zn(2+)</name>
        <dbReference type="ChEBI" id="CHEBI:29105"/>
    </ligand>
</feature>
<protein>
    <submittedName>
        <fullName evidence="13">Transcriptional repressor</fullName>
    </submittedName>
</protein>
<comment type="caution">
    <text evidence="13">The sequence shown here is derived from an EMBL/GenBank/DDBJ whole genome shotgun (WGS) entry which is preliminary data.</text>
</comment>
<dbReference type="AlphaFoldDB" id="A0A3A1U2T9"/>
<feature type="binding site" evidence="11">
    <location>
        <position position="99"/>
    </location>
    <ligand>
        <name>Zn(2+)</name>
        <dbReference type="ChEBI" id="CHEBI:29105"/>
    </ligand>
</feature>
<feature type="binding site" evidence="11">
    <location>
        <position position="136"/>
    </location>
    <ligand>
        <name>Zn(2+)</name>
        <dbReference type="ChEBI" id="CHEBI:29105"/>
    </ligand>
</feature>
<dbReference type="InterPro" id="IPR043135">
    <property type="entry name" value="Fur_C"/>
</dbReference>
<evidence type="ECO:0000256" key="7">
    <source>
        <dbReference type="ARBA" id="ARBA00023004"/>
    </source>
</evidence>
<keyword evidence="14" id="KW-1185">Reference proteome</keyword>